<feature type="region of interest" description="Disordered" evidence="2">
    <location>
        <begin position="96"/>
        <end position="189"/>
    </location>
</feature>
<proteinExistence type="predicted"/>
<dbReference type="OrthoDB" id="408631at2759"/>
<dbReference type="InterPro" id="IPR040357">
    <property type="entry name" value="Vma22/CCDC115"/>
</dbReference>
<feature type="compositionally biased region" description="Basic and acidic residues" evidence="2">
    <location>
        <begin position="152"/>
        <end position="168"/>
    </location>
</feature>
<dbReference type="AlphaFoldDB" id="A0A1E3BBV9"/>
<dbReference type="GO" id="GO:1990871">
    <property type="term" value="C:Vma12-Vma22 assembly complex"/>
    <property type="evidence" value="ECO:0007669"/>
    <property type="project" value="TreeGrafter"/>
</dbReference>
<dbReference type="Pfam" id="PF21730">
    <property type="entry name" value="Vma22_CCDC115"/>
    <property type="match status" value="1"/>
</dbReference>
<sequence>MAQIPTPPASRHTSESPEVRKETEVDTSAELLQSLDTLLERYLHLLDRHQKLQADLAKRLSSGFFSLAQANYTCPPGRRYGADYYDERMKATRKVSLLTPSKETEESEDSTEANDYGHTFAIEYTPDNRDDEQEKDKGASESPSDTAPSDENPDHHKESENSTRKPDDASTPENLETESTAQKPKPIKKFRSSDPITWYGILVPPSLRSAQKSFTEAVNEHSSELASVVVEMRAVEKEIEESFGVLHRFVIAMLMSGFESRWETVVERGTKSNESKMEFAFWHV</sequence>
<dbReference type="GO" id="GO:0070072">
    <property type="term" value="P:vacuolar proton-transporting V-type ATPase complex assembly"/>
    <property type="evidence" value="ECO:0007669"/>
    <property type="project" value="InterPro"/>
</dbReference>
<feature type="region of interest" description="Disordered" evidence="2">
    <location>
        <begin position="1"/>
        <end position="27"/>
    </location>
</feature>
<evidence type="ECO:0000313" key="3">
    <source>
        <dbReference type="EMBL" id="ODM18452.1"/>
    </source>
</evidence>
<dbReference type="PANTHER" id="PTHR31996">
    <property type="entry name" value="COILED-COIL DOMAIN-CONTAINING PROTEIN 115"/>
    <property type="match status" value="1"/>
</dbReference>
<feature type="compositionally biased region" description="Basic and acidic residues" evidence="2">
    <location>
        <begin position="12"/>
        <end position="24"/>
    </location>
</feature>
<comment type="caution">
    <text evidence="3">The sequence shown here is derived from an EMBL/GenBank/DDBJ whole genome shotgun (WGS) entry which is preliminary data.</text>
</comment>
<dbReference type="STRING" id="573508.A0A1E3BBV9"/>
<keyword evidence="4" id="KW-1185">Reference proteome</keyword>
<name>A0A1E3BBV9_ASPCR</name>
<dbReference type="Proteomes" id="UP000094569">
    <property type="component" value="Unassembled WGS sequence"/>
</dbReference>
<evidence type="ECO:0000313" key="4">
    <source>
        <dbReference type="Proteomes" id="UP000094569"/>
    </source>
</evidence>
<protein>
    <recommendedName>
        <fullName evidence="1">Vacuolar ATPase assembly protein VMA22</fullName>
    </recommendedName>
</protein>
<dbReference type="PANTHER" id="PTHR31996:SF2">
    <property type="entry name" value="COILED-COIL DOMAIN-CONTAINING PROTEIN 115"/>
    <property type="match status" value="1"/>
</dbReference>
<dbReference type="EMBL" id="JXNT01000006">
    <property type="protein sequence ID" value="ODM18452.1"/>
    <property type="molecule type" value="Genomic_DNA"/>
</dbReference>
<dbReference type="VEuPathDB" id="FungiDB:SI65_06323"/>
<organism evidence="3 4">
    <name type="scientific">Aspergillus cristatus</name>
    <name type="common">Chinese Fuzhuan brick tea-fermentation fungus</name>
    <name type="synonym">Eurotium cristatum</name>
    <dbReference type="NCBI Taxonomy" id="573508"/>
    <lineage>
        <taxon>Eukaryota</taxon>
        <taxon>Fungi</taxon>
        <taxon>Dikarya</taxon>
        <taxon>Ascomycota</taxon>
        <taxon>Pezizomycotina</taxon>
        <taxon>Eurotiomycetes</taxon>
        <taxon>Eurotiomycetidae</taxon>
        <taxon>Eurotiales</taxon>
        <taxon>Aspergillaceae</taxon>
        <taxon>Aspergillus</taxon>
        <taxon>Aspergillus subgen. Aspergillus</taxon>
    </lineage>
</organism>
<feature type="compositionally biased region" description="Polar residues" evidence="2">
    <location>
        <begin position="171"/>
        <end position="182"/>
    </location>
</feature>
<evidence type="ECO:0000256" key="1">
    <source>
        <dbReference type="ARBA" id="ARBA00093634"/>
    </source>
</evidence>
<accession>A0A1E3BBV9</accession>
<dbReference type="GO" id="GO:0051082">
    <property type="term" value="F:unfolded protein binding"/>
    <property type="evidence" value="ECO:0007669"/>
    <property type="project" value="TreeGrafter"/>
</dbReference>
<reference evidence="3 4" key="1">
    <citation type="journal article" date="2016" name="BMC Genomics">
        <title>Comparative genomic and transcriptomic analyses of the Fuzhuan brick tea-fermentation fungus Aspergillus cristatus.</title>
        <authorList>
            <person name="Ge Y."/>
            <person name="Wang Y."/>
            <person name="Liu Y."/>
            <person name="Tan Y."/>
            <person name="Ren X."/>
            <person name="Zhang X."/>
            <person name="Hyde K.D."/>
            <person name="Liu Y."/>
            <person name="Liu Z."/>
        </authorList>
    </citation>
    <scope>NUCLEOTIDE SEQUENCE [LARGE SCALE GENOMIC DNA]</scope>
    <source>
        <strain evidence="3 4">GZAAS20.1005</strain>
    </source>
</reference>
<gene>
    <name evidence="3" type="ORF">SI65_06323</name>
</gene>
<feature type="compositionally biased region" description="Basic and acidic residues" evidence="2">
    <location>
        <begin position="126"/>
        <end position="139"/>
    </location>
</feature>
<evidence type="ECO:0000256" key="2">
    <source>
        <dbReference type="SAM" id="MobiDB-lite"/>
    </source>
</evidence>